<keyword evidence="7" id="KW-0784">Thiamine biosynthesis</keyword>
<organism evidence="12 13">
    <name type="scientific">Chara braunii</name>
    <name type="common">Braun's stonewort</name>
    <dbReference type="NCBI Taxonomy" id="69332"/>
    <lineage>
        <taxon>Eukaryota</taxon>
        <taxon>Viridiplantae</taxon>
        <taxon>Streptophyta</taxon>
        <taxon>Charophyceae</taxon>
        <taxon>Charales</taxon>
        <taxon>Characeae</taxon>
        <taxon>Chara</taxon>
    </lineage>
</organism>
<protein>
    <recommendedName>
        <fullName evidence="3">thiamine phosphate synthase</fullName>
        <ecNumber evidence="3">2.5.1.3</ecNumber>
    </recommendedName>
</protein>
<dbReference type="InterPro" id="IPR022998">
    <property type="entry name" value="ThiamineP_synth_TenI"/>
</dbReference>
<keyword evidence="4" id="KW-0808">Transferase</keyword>
<dbReference type="GO" id="GO:0009228">
    <property type="term" value="P:thiamine biosynthetic process"/>
    <property type="evidence" value="ECO:0007669"/>
    <property type="project" value="UniProtKB-KW"/>
</dbReference>
<comment type="pathway">
    <text evidence="2">Cofactor biosynthesis; thiamine diphosphate biosynthesis; thiamine phosphate from 4-amino-2-methyl-5-diphosphomethylpyrimidine and 4-methyl-5-(2-phosphoethyl)-thiazole: step 1/1.</text>
</comment>
<dbReference type="PANTHER" id="PTHR20857">
    <property type="entry name" value="THIAMINE-PHOSPHATE PYROPHOSPHORYLASE"/>
    <property type="match status" value="1"/>
</dbReference>
<dbReference type="STRING" id="69332.A0A388KJR9"/>
<evidence type="ECO:0000256" key="5">
    <source>
        <dbReference type="ARBA" id="ARBA00022723"/>
    </source>
</evidence>
<evidence type="ECO:0000256" key="6">
    <source>
        <dbReference type="ARBA" id="ARBA00022842"/>
    </source>
</evidence>
<gene>
    <name evidence="12" type="ORF">CBR_g6345</name>
</gene>
<proteinExistence type="predicted"/>
<dbReference type="EMBL" id="BFEA01000127">
    <property type="protein sequence ID" value="GBG70213.1"/>
    <property type="molecule type" value="Genomic_DNA"/>
</dbReference>
<keyword evidence="5" id="KW-0479">Metal-binding</keyword>
<reference evidence="12 13" key="1">
    <citation type="journal article" date="2018" name="Cell">
        <title>The Chara Genome: Secondary Complexity and Implications for Plant Terrestrialization.</title>
        <authorList>
            <person name="Nishiyama T."/>
            <person name="Sakayama H."/>
            <person name="Vries J.D."/>
            <person name="Buschmann H."/>
            <person name="Saint-Marcoux D."/>
            <person name="Ullrich K.K."/>
            <person name="Haas F.B."/>
            <person name="Vanderstraeten L."/>
            <person name="Becker D."/>
            <person name="Lang D."/>
            <person name="Vosolsobe S."/>
            <person name="Rombauts S."/>
            <person name="Wilhelmsson P.K.I."/>
            <person name="Janitza P."/>
            <person name="Kern R."/>
            <person name="Heyl A."/>
            <person name="Rumpler F."/>
            <person name="Villalobos L.I.A.C."/>
            <person name="Clay J.M."/>
            <person name="Skokan R."/>
            <person name="Toyoda A."/>
            <person name="Suzuki Y."/>
            <person name="Kagoshima H."/>
            <person name="Schijlen E."/>
            <person name="Tajeshwar N."/>
            <person name="Catarino B."/>
            <person name="Hetherington A.J."/>
            <person name="Saltykova A."/>
            <person name="Bonnot C."/>
            <person name="Breuninger H."/>
            <person name="Symeonidi A."/>
            <person name="Radhakrishnan G.V."/>
            <person name="Van Nieuwerburgh F."/>
            <person name="Deforce D."/>
            <person name="Chang C."/>
            <person name="Karol K.G."/>
            <person name="Hedrich R."/>
            <person name="Ulvskov P."/>
            <person name="Glockner G."/>
            <person name="Delwiche C.F."/>
            <person name="Petrasek J."/>
            <person name="Van de Peer Y."/>
            <person name="Friml J."/>
            <person name="Beilby M."/>
            <person name="Dolan L."/>
            <person name="Kohara Y."/>
            <person name="Sugano S."/>
            <person name="Fujiyama A."/>
            <person name="Delaux P.-M."/>
            <person name="Quint M."/>
            <person name="TheiBen G."/>
            <person name="Hagemann M."/>
            <person name="Harholt J."/>
            <person name="Dunand C."/>
            <person name="Zachgo S."/>
            <person name="Langdale J."/>
            <person name="Maumus F."/>
            <person name="Straeten D.V.D."/>
            <person name="Gould S.B."/>
            <person name="Rensing S.A."/>
        </authorList>
    </citation>
    <scope>NUCLEOTIDE SEQUENCE [LARGE SCALE GENOMIC DNA]</scope>
    <source>
        <strain evidence="12 13">S276</strain>
    </source>
</reference>
<comment type="catalytic activity">
    <reaction evidence="8">
        <text>4-methyl-5-(2-phosphooxyethyl)-thiazole + 4-amino-2-methyl-5-(diphosphooxymethyl)pyrimidine + H(+) = thiamine phosphate + diphosphate</text>
        <dbReference type="Rhea" id="RHEA:22328"/>
        <dbReference type="ChEBI" id="CHEBI:15378"/>
        <dbReference type="ChEBI" id="CHEBI:33019"/>
        <dbReference type="ChEBI" id="CHEBI:37575"/>
        <dbReference type="ChEBI" id="CHEBI:57841"/>
        <dbReference type="ChEBI" id="CHEBI:58296"/>
        <dbReference type="EC" id="2.5.1.3"/>
    </reaction>
</comment>
<comment type="caution">
    <text evidence="12">The sequence shown here is derived from an EMBL/GenBank/DDBJ whole genome shotgun (WGS) entry which is preliminary data.</text>
</comment>
<evidence type="ECO:0000256" key="8">
    <source>
        <dbReference type="ARBA" id="ARBA00047334"/>
    </source>
</evidence>
<dbReference type="GO" id="GO:0004789">
    <property type="term" value="F:thiamine-phosphate diphosphorylase activity"/>
    <property type="evidence" value="ECO:0007669"/>
    <property type="project" value="UniProtKB-EC"/>
</dbReference>
<dbReference type="InterPro" id="IPR034291">
    <property type="entry name" value="TMP_synthase"/>
</dbReference>
<evidence type="ECO:0000256" key="1">
    <source>
        <dbReference type="ARBA" id="ARBA00001946"/>
    </source>
</evidence>
<dbReference type="AlphaFoldDB" id="A0A388KJR9"/>
<dbReference type="GO" id="GO:0046872">
    <property type="term" value="F:metal ion binding"/>
    <property type="evidence" value="ECO:0007669"/>
    <property type="project" value="UniProtKB-KW"/>
</dbReference>
<dbReference type="GO" id="GO:0009229">
    <property type="term" value="P:thiamine diphosphate biosynthetic process"/>
    <property type="evidence" value="ECO:0007669"/>
    <property type="project" value="UniProtKB-UniPathway"/>
</dbReference>
<evidence type="ECO:0000313" key="13">
    <source>
        <dbReference type="Proteomes" id="UP000265515"/>
    </source>
</evidence>
<comment type="catalytic activity">
    <reaction evidence="9">
        <text>2-(2-carboxy-4-methylthiazol-5-yl)ethyl phosphate + 4-amino-2-methyl-5-(diphosphooxymethyl)pyrimidine + 2 H(+) = thiamine phosphate + CO2 + diphosphate</text>
        <dbReference type="Rhea" id="RHEA:47848"/>
        <dbReference type="ChEBI" id="CHEBI:15378"/>
        <dbReference type="ChEBI" id="CHEBI:16526"/>
        <dbReference type="ChEBI" id="CHEBI:33019"/>
        <dbReference type="ChEBI" id="CHEBI:37575"/>
        <dbReference type="ChEBI" id="CHEBI:57841"/>
        <dbReference type="ChEBI" id="CHEBI:62890"/>
        <dbReference type="EC" id="2.5.1.3"/>
    </reaction>
</comment>
<dbReference type="PANTHER" id="PTHR20857:SF15">
    <property type="entry name" value="THIAMINE-PHOSPHATE SYNTHASE"/>
    <property type="match status" value="1"/>
</dbReference>
<dbReference type="GO" id="GO:0005737">
    <property type="term" value="C:cytoplasm"/>
    <property type="evidence" value="ECO:0007669"/>
    <property type="project" value="TreeGrafter"/>
</dbReference>
<dbReference type="OMA" id="ADHVGYG"/>
<name>A0A388KJR9_CHABU</name>
<dbReference type="Gene3D" id="3.20.20.70">
    <property type="entry name" value="Aldolase class I"/>
    <property type="match status" value="1"/>
</dbReference>
<dbReference type="UniPathway" id="UPA00060">
    <property type="reaction ID" value="UER00141"/>
</dbReference>
<dbReference type="Pfam" id="PF02581">
    <property type="entry name" value="TMP-TENI"/>
    <property type="match status" value="1"/>
</dbReference>
<evidence type="ECO:0000256" key="9">
    <source>
        <dbReference type="ARBA" id="ARBA00047851"/>
    </source>
</evidence>
<evidence type="ECO:0000256" key="4">
    <source>
        <dbReference type="ARBA" id="ARBA00022679"/>
    </source>
</evidence>
<comment type="cofactor">
    <cofactor evidence="1">
        <name>Mg(2+)</name>
        <dbReference type="ChEBI" id="CHEBI:18420"/>
    </cofactor>
</comment>
<feature type="domain" description="Thiamine phosphate synthase/TenI" evidence="11">
    <location>
        <begin position="3"/>
        <end position="131"/>
    </location>
</feature>
<dbReference type="NCBIfam" id="TIGR00693">
    <property type="entry name" value="thiE"/>
    <property type="match status" value="1"/>
</dbReference>
<keyword evidence="6" id="KW-0460">Magnesium</keyword>
<accession>A0A388KJR9</accession>
<comment type="catalytic activity">
    <reaction evidence="10">
        <text>2-[(2R,5Z)-2-carboxy-4-methylthiazol-5(2H)-ylidene]ethyl phosphate + 4-amino-2-methyl-5-(diphosphooxymethyl)pyrimidine + 2 H(+) = thiamine phosphate + CO2 + diphosphate</text>
        <dbReference type="Rhea" id="RHEA:47844"/>
        <dbReference type="ChEBI" id="CHEBI:15378"/>
        <dbReference type="ChEBI" id="CHEBI:16526"/>
        <dbReference type="ChEBI" id="CHEBI:33019"/>
        <dbReference type="ChEBI" id="CHEBI:37575"/>
        <dbReference type="ChEBI" id="CHEBI:57841"/>
        <dbReference type="ChEBI" id="CHEBI:62899"/>
        <dbReference type="EC" id="2.5.1.3"/>
    </reaction>
</comment>
<dbReference type="InterPro" id="IPR013785">
    <property type="entry name" value="Aldolase_TIM"/>
</dbReference>
<evidence type="ECO:0000256" key="3">
    <source>
        <dbReference type="ARBA" id="ARBA00012830"/>
    </source>
</evidence>
<evidence type="ECO:0000313" key="12">
    <source>
        <dbReference type="EMBL" id="GBG70213.1"/>
    </source>
</evidence>
<dbReference type="EC" id="2.5.1.3" evidence="3"/>
<evidence type="ECO:0000259" key="11">
    <source>
        <dbReference type="Pfam" id="PF02581"/>
    </source>
</evidence>
<evidence type="ECO:0000256" key="7">
    <source>
        <dbReference type="ARBA" id="ARBA00022977"/>
    </source>
</evidence>
<dbReference type="OrthoDB" id="10028886at2759"/>
<dbReference type="SUPFAM" id="SSF51391">
    <property type="entry name" value="Thiamin phosphate synthase"/>
    <property type="match status" value="1"/>
</dbReference>
<dbReference type="Proteomes" id="UP000265515">
    <property type="component" value="Unassembled WGS sequence"/>
</dbReference>
<dbReference type="CDD" id="cd00564">
    <property type="entry name" value="TMP_TenI"/>
    <property type="match status" value="1"/>
</dbReference>
<sequence>MSRRAGVPLVINDRIDIALATDADGVHVGQSDMPVSIARKLLGPDKIIGVSAKTPEQAKKAAEEGADYLGSGAVYPTKTKVVTINLGIDGLVKVCQSSSLPVVAIGGISTENLAEVMSTGLPSGVAIVSAVFDQPDVADATRKLRTALETYRRGEKSGGIRVDDGKAS</sequence>
<keyword evidence="13" id="KW-1185">Reference proteome</keyword>
<dbReference type="InterPro" id="IPR036206">
    <property type="entry name" value="ThiamineP_synth_sf"/>
</dbReference>
<dbReference type="Gramene" id="GBG70213">
    <property type="protein sequence ID" value="GBG70213"/>
    <property type="gene ID" value="CBR_g6345"/>
</dbReference>
<evidence type="ECO:0000256" key="10">
    <source>
        <dbReference type="ARBA" id="ARBA00047883"/>
    </source>
</evidence>
<evidence type="ECO:0000256" key="2">
    <source>
        <dbReference type="ARBA" id="ARBA00005165"/>
    </source>
</evidence>